<dbReference type="AlphaFoldDB" id="A0A9E2SD01"/>
<gene>
    <name evidence="7" type="ORF">KTO63_24845</name>
</gene>
<evidence type="ECO:0000256" key="6">
    <source>
        <dbReference type="ARBA" id="ARBA00023315"/>
    </source>
</evidence>
<comment type="subcellular location">
    <subcellularLocation>
        <location evidence="1">Cell inner membrane</location>
    </subcellularLocation>
</comment>
<dbReference type="GO" id="GO:0005886">
    <property type="term" value="C:plasma membrane"/>
    <property type="evidence" value="ECO:0007669"/>
    <property type="project" value="UniProtKB-SubCell"/>
</dbReference>
<sequence length="307" mass="35629">MLSAIGFYVVCPIFYGLSLLPFRLLYALSDLVYVVLFHLIRYRRKIVLQNLRNAFPEKSTAEINSICKDFYSYLCDLFLETFKTLTISPDAMIRHCKFSEETKAIFNDINKEGKSAILVLGHLGNWEWAGNTFSLVCNQQLYVIYHPLANKHFNDLMYKMRTRFGTKLIAMNDTFRAMVALSKEVNVTAFIADQTPQPEHGYWTDFLNQDTPVFWGTEKIAKKLNYPVVYIHVKRISRGYYEVEAEILVSDPKSTSSGEISTLHTKRLEKDIIADPTTWLWSHRRWKHKRPAAQTENNSIIPKSEHA</sequence>
<comment type="caution">
    <text evidence="7">The sequence shown here is derived from an EMBL/GenBank/DDBJ whole genome shotgun (WGS) entry which is preliminary data.</text>
</comment>
<dbReference type="Pfam" id="PF03279">
    <property type="entry name" value="Lip_A_acyltrans"/>
    <property type="match status" value="1"/>
</dbReference>
<dbReference type="CDD" id="cd07984">
    <property type="entry name" value="LPLAT_LABLAT-like"/>
    <property type="match status" value="1"/>
</dbReference>
<dbReference type="PANTHER" id="PTHR30606:SF10">
    <property type="entry name" value="PHOSPHATIDYLINOSITOL MANNOSIDE ACYLTRANSFERASE"/>
    <property type="match status" value="1"/>
</dbReference>
<organism evidence="7 8">
    <name type="scientific">Pinibacter aurantiacus</name>
    <dbReference type="NCBI Taxonomy" id="2851599"/>
    <lineage>
        <taxon>Bacteria</taxon>
        <taxon>Pseudomonadati</taxon>
        <taxon>Bacteroidota</taxon>
        <taxon>Chitinophagia</taxon>
        <taxon>Chitinophagales</taxon>
        <taxon>Chitinophagaceae</taxon>
        <taxon>Pinibacter</taxon>
    </lineage>
</organism>
<name>A0A9E2SD01_9BACT</name>
<evidence type="ECO:0000256" key="2">
    <source>
        <dbReference type="ARBA" id="ARBA00022475"/>
    </source>
</evidence>
<keyword evidence="5" id="KW-0472">Membrane</keyword>
<dbReference type="Proteomes" id="UP000812270">
    <property type="component" value="Unassembled WGS sequence"/>
</dbReference>
<evidence type="ECO:0000256" key="5">
    <source>
        <dbReference type="ARBA" id="ARBA00023136"/>
    </source>
</evidence>
<evidence type="ECO:0000256" key="4">
    <source>
        <dbReference type="ARBA" id="ARBA00022679"/>
    </source>
</evidence>
<protein>
    <submittedName>
        <fullName evidence="7">Lysophospholipid acyltransferase family protein</fullName>
    </submittedName>
</protein>
<dbReference type="GO" id="GO:0016746">
    <property type="term" value="F:acyltransferase activity"/>
    <property type="evidence" value="ECO:0007669"/>
    <property type="project" value="UniProtKB-KW"/>
</dbReference>
<keyword evidence="3" id="KW-0997">Cell inner membrane</keyword>
<evidence type="ECO:0000313" key="8">
    <source>
        <dbReference type="Proteomes" id="UP000812270"/>
    </source>
</evidence>
<dbReference type="InterPro" id="IPR004960">
    <property type="entry name" value="LipA_acyltrans"/>
</dbReference>
<proteinExistence type="predicted"/>
<reference evidence="7" key="1">
    <citation type="submission" date="2021-06" db="EMBL/GenBank/DDBJ databases">
        <authorList>
            <person name="Huq M.A."/>
        </authorList>
    </citation>
    <scope>NUCLEOTIDE SEQUENCE</scope>
    <source>
        <strain evidence="7">MAH-26</strain>
    </source>
</reference>
<accession>A0A9E2SD01</accession>
<evidence type="ECO:0000313" key="7">
    <source>
        <dbReference type="EMBL" id="MBV4360416.1"/>
    </source>
</evidence>
<keyword evidence="4" id="KW-0808">Transferase</keyword>
<keyword evidence="2" id="KW-1003">Cell membrane</keyword>
<evidence type="ECO:0000256" key="1">
    <source>
        <dbReference type="ARBA" id="ARBA00004533"/>
    </source>
</evidence>
<keyword evidence="8" id="KW-1185">Reference proteome</keyword>
<dbReference type="PIRSF" id="PIRSF026649">
    <property type="entry name" value="MsbB"/>
    <property type="match status" value="1"/>
</dbReference>
<keyword evidence="6 7" id="KW-0012">Acyltransferase</keyword>
<evidence type="ECO:0000256" key="3">
    <source>
        <dbReference type="ARBA" id="ARBA00022519"/>
    </source>
</evidence>
<dbReference type="GO" id="GO:0009247">
    <property type="term" value="P:glycolipid biosynthetic process"/>
    <property type="evidence" value="ECO:0007669"/>
    <property type="project" value="UniProtKB-ARBA"/>
</dbReference>
<dbReference type="EMBL" id="JAHSPG010000018">
    <property type="protein sequence ID" value="MBV4360416.1"/>
    <property type="molecule type" value="Genomic_DNA"/>
</dbReference>
<dbReference type="PANTHER" id="PTHR30606">
    <property type="entry name" value="LIPID A BIOSYNTHESIS LAUROYL ACYLTRANSFERASE"/>
    <property type="match status" value="1"/>
</dbReference>